<dbReference type="WBParaSite" id="HDID_0000511301-mRNA-1">
    <property type="protein sequence ID" value="HDID_0000511301-mRNA-1"/>
    <property type="gene ID" value="HDID_0000511301"/>
</dbReference>
<feature type="domain" description="C2H2-type" evidence="9">
    <location>
        <begin position="3"/>
        <end position="30"/>
    </location>
</feature>
<evidence type="ECO:0000256" key="5">
    <source>
        <dbReference type="ARBA" id="ARBA00022833"/>
    </source>
</evidence>
<evidence type="ECO:0000256" key="7">
    <source>
        <dbReference type="ARBA" id="ARBA00023242"/>
    </source>
</evidence>
<gene>
    <name evidence="10" type="ORF">HDID_LOCUS5111</name>
    <name evidence="11" type="ORF">WMSIL1_LOCUS8687</name>
</gene>
<evidence type="ECO:0000313" key="12">
    <source>
        <dbReference type="Proteomes" id="UP000274504"/>
    </source>
</evidence>
<comment type="subcellular location">
    <subcellularLocation>
        <location evidence="1">Nucleus</location>
    </subcellularLocation>
</comment>
<dbReference type="Proteomes" id="UP000321570">
    <property type="component" value="Unassembled WGS sequence"/>
</dbReference>
<dbReference type="EMBL" id="CABIJS010000333">
    <property type="protein sequence ID" value="VUZ49362.1"/>
    <property type="molecule type" value="Genomic_DNA"/>
</dbReference>
<evidence type="ECO:0000313" key="10">
    <source>
        <dbReference type="EMBL" id="VDL57429.1"/>
    </source>
</evidence>
<dbReference type="OrthoDB" id="2687452at2759"/>
<keyword evidence="6" id="KW-0238">DNA-binding</keyword>
<sequence>MAHICENCGASFNRPSRLAVHWRTHTGERPFKCPCGRSYIRQQHLKRHSVNCSGQPSEYMKPKSLLNKSINLNEYFCPKCSAGPFSKKKSVWAHIAIVHGDRRFKCDKCGTAFPTQSKLDRHKNRHHNLQCPKCAIILSDPDSVPLANLPDPSERFEDFVELQIHMAEMHPKQKLTCRTCEAQFSRLSQLRTHESTHVPLEERKIFVCTHCLMPRVSETNKETGEADADTPGSVTFASKRSLQAHIRAVHASKVRRYPCTHIDCPAILSTKQKLQAHLARHQEAESNLEVVRVFQRPSLHPRCTRFSSLSDHKAQSSPKRQRKCVPLRDMQEAWETDSQSSILAALNG</sequence>
<feature type="domain" description="C2H2-type" evidence="9">
    <location>
        <begin position="104"/>
        <end position="132"/>
    </location>
</feature>
<accession>A0A0R3SJJ8</accession>
<keyword evidence="2" id="KW-0479">Metal-binding</keyword>
<evidence type="ECO:0000256" key="4">
    <source>
        <dbReference type="ARBA" id="ARBA00022771"/>
    </source>
</evidence>
<keyword evidence="4 8" id="KW-0863">Zinc-finger</keyword>
<evidence type="ECO:0000256" key="3">
    <source>
        <dbReference type="ARBA" id="ARBA00022737"/>
    </source>
</evidence>
<dbReference type="SUPFAM" id="SSF57667">
    <property type="entry name" value="beta-beta-alpha zinc fingers"/>
    <property type="match status" value="3"/>
</dbReference>
<dbReference type="EMBL" id="UYSG01002357">
    <property type="protein sequence ID" value="VDL57429.1"/>
    <property type="molecule type" value="Genomic_DNA"/>
</dbReference>
<dbReference type="FunFam" id="3.30.160.60:FF:001450">
    <property type="entry name" value="zinc finger protein 774"/>
    <property type="match status" value="1"/>
</dbReference>
<dbReference type="GO" id="GO:0008270">
    <property type="term" value="F:zinc ion binding"/>
    <property type="evidence" value="ECO:0007669"/>
    <property type="project" value="UniProtKB-KW"/>
</dbReference>
<dbReference type="PANTHER" id="PTHR24379">
    <property type="entry name" value="KRAB AND ZINC FINGER DOMAIN-CONTAINING"/>
    <property type="match status" value="1"/>
</dbReference>
<dbReference type="InterPro" id="IPR013087">
    <property type="entry name" value="Znf_C2H2_type"/>
</dbReference>
<evidence type="ECO:0000259" key="9">
    <source>
        <dbReference type="PROSITE" id="PS50157"/>
    </source>
</evidence>
<dbReference type="InterPro" id="IPR036236">
    <property type="entry name" value="Znf_C2H2_sf"/>
</dbReference>
<evidence type="ECO:0000256" key="8">
    <source>
        <dbReference type="PROSITE-ProRule" id="PRU00042"/>
    </source>
</evidence>
<dbReference type="FunFam" id="3.30.160.60:FF:000446">
    <property type="entry name" value="Zinc finger protein"/>
    <property type="match status" value="1"/>
</dbReference>
<reference evidence="10 12" key="2">
    <citation type="submission" date="2018-11" db="EMBL/GenBank/DDBJ databases">
        <authorList>
            <consortium name="Pathogen Informatics"/>
        </authorList>
    </citation>
    <scope>NUCLEOTIDE SEQUENCE [LARGE SCALE GENOMIC DNA]</scope>
</reference>
<dbReference type="Pfam" id="PF00096">
    <property type="entry name" value="zf-C2H2"/>
    <property type="match status" value="2"/>
</dbReference>
<dbReference type="PANTHER" id="PTHR24379:SF121">
    <property type="entry name" value="C2H2-TYPE DOMAIN-CONTAINING PROTEIN"/>
    <property type="match status" value="1"/>
</dbReference>
<feature type="domain" description="C2H2-type" evidence="9">
    <location>
        <begin position="175"/>
        <end position="202"/>
    </location>
</feature>
<dbReference type="AlphaFoldDB" id="A0A0R3SJJ8"/>
<dbReference type="PROSITE" id="PS00028">
    <property type="entry name" value="ZINC_FINGER_C2H2_1"/>
    <property type="match status" value="4"/>
</dbReference>
<evidence type="ECO:0000313" key="13">
    <source>
        <dbReference type="Proteomes" id="UP000321570"/>
    </source>
</evidence>
<name>A0A0R3SJJ8_HYMDI</name>
<reference evidence="14" key="1">
    <citation type="submission" date="2017-02" db="UniProtKB">
        <authorList>
            <consortium name="WormBaseParasite"/>
        </authorList>
    </citation>
    <scope>IDENTIFICATION</scope>
</reference>
<dbReference type="PROSITE" id="PS50157">
    <property type="entry name" value="ZINC_FINGER_C2H2_2"/>
    <property type="match status" value="3"/>
</dbReference>
<evidence type="ECO:0000256" key="2">
    <source>
        <dbReference type="ARBA" id="ARBA00022723"/>
    </source>
</evidence>
<dbReference type="Proteomes" id="UP000274504">
    <property type="component" value="Unassembled WGS sequence"/>
</dbReference>
<evidence type="ECO:0000256" key="6">
    <source>
        <dbReference type="ARBA" id="ARBA00023125"/>
    </source>
</evidence>
<proteinExistence type="predicted"/>
<keyword evidence="5" id="KW-0862">Zinc</keyword>
<keyword evidence="3" id="KW-0677">Repeat</keyword>
<protein>
    <submittedName>
        <fullName evidence="14">C2H2-type domain-containing protein</fullName>
    </submittedName>
</protein>
<dbReference type="SMART" id="SM00355">
    <property type="entry name" value="ZnF_C2H2"/>
    <property type="match status" value="7"/>
</dbReference>
<keyword evidence="13" id="KW-1185">Reference proteome</keyword>
<reference evidence="11 13" key="3">
    <citation type="submission" date="2019-07" db="EMBL/GenBank/DDBJ databases">
        <authorList>
            <person name="Jastrzebski P J."/>
            <person name="Paukszto L."/>
            <person name="Jastrzebski P J."/>
        </authorList>
    </citation>
    <scope>NUCLEOTIDE SEQUENCE [LARGE SCALE GENOMIC DNA]</scope>
    <source>
        <strain evidence="11 13">WMS-il1</strain>
    </source>
</reference>
<evidence type="ECO:0000313" key="14">
    <source>
        <dbReference type="WBParaSite" id="HDID_0000511301-mRNA-1"/>
    </source>
</evidence>
<evidence type="ECO:0000313" key="11">
    <source>
        <dbReference type="EMBL" id="VUZ49362.1"/>
    </source>
</evidence>
<keyword evidence="7" id="KW-0539">Nucleus</keyword>
<dbReference type="STRING" id="6216.A0A0R3SJJ8"/>
<dbReference type="Gene3D" id="3.30.160.60">
    <property type="entry name" value="Classic Zinc Finger"/>
    <property type="match status" value="5"/>
</dbReference>
<dbReference type="GO" id="GO:0003677">
    <property type="term" value="F:DNA binding"/>
    <property type="evidence" value="ECO:0007669"/>
    <property type="project" value="UniProtKB-KW"/>
</dbReference>
<dbReference type="GO" id="GO:0005634">
    <property type="term" value="C:nucleus"/>
    <property type="evidence" value="ECO:0007669"/>
    <property type="project" value="UniProtKB-SubCell"/>
</dbReference>
<evidence type="ECO:0000256" key="1">
    <source>
        <dbReference type="ARBA" id="ARBA00004123"/>
    </source>
</evidence>
<organism evidence="14">
    <name type="scientific">Hymenolepis diminuta</name>
    <name type="common">Rat tapeworm</name>
    <dbReference type="NCBI Taxonomy" id="6216"/>
    <lineage>
        <taxon>Eukaryota</taxon>
        <taxon>Metazoa</taxon>
        <taxon>Spiralia</taxon>
        <taxon>Lophotrochozoa</taxon>
        <taxon>Platyhelminthes</taxon>
        <taxon>Cestoda</taxon>
        <taxon>Eucestoda</taxon>
        <taxon>Cyclophyllidea</taxon>
        <taxon>Hymenolepididae</taxon>
        <taxon>Hymenolepis</taxon>
    </lineage>
</organism>